<dbReference type="KEGG" id="schy:GVO57_01085"/>
<reference evidence="2 3" key="1">
    <citation type="submission" date="2020-01" db="EMBL/GenBank/DDBJ databases">
        <title>Sphingomonas sp. C33 whole genome sequece.</title>
        <authorList>
            <person name="Park C."/>
        </authorList>
    </citation>
    <scope>NUCLEOTIDE SEQUENCE [LARGE SCALE GENOMIC DNA]</scope>
    <source>
        <strain evidence="2 3">C33</strain>
    </source>
</reference>
<keyword evidence="1" id="KW-0472">Membrane</keyword>
<feature type="transmembrane region" description="Helical" evidence="1">
    <location>
        <begin position="97"/>
        <end position="118"/>
    </location>
</feature>
<dbReference type="AlphaFoldDB" id="A0A7Z2S6V0"/>
<evidence type="ECO:0000313" key="3">
    <source>
        <dbReference type="Proteomes" id="UP000464468"/>
    </source>
</evidence>
<feature type="transmembrane region" description="Helical" evidence="1">
    <location>
        <begin position="253"/>
        <end position="271"/>
    </location>
</feature>
<evidence type="ECO:0000313" key="2">
    <source>
        <dbReference type="EMBL" id="QHL89671.1"/>
    </source>
</evidence>
<accession>A0A7Z2S6V0</accession>
<dbReference type="Pfam" id="PF12412">
    <property type="entry name" value="DUF3667"/>
    <property type="match status" value="1"/>
</dbReference>
<keyword evidence="3" id="KW-1185">Reference proteome</keyword>
<dbReference type="EMBL" id="CP047895">
    <property type="protein sequence ID" value="QHL89671.1"/>
    <property type="molecule type" value="Genomic_DNA"/>
</dbReference>
<name>A0A7Z2S6V0_9SPHN</name>
<organism evidence="2 3">
    <name type="scientific">Sphingomonas changnyeongensis</name>
    <dbReference type="NCBI Taxonomy" id="2698679"/>
    <lineage>
        <taxon>Bacteria</taxon>
        <taxon>Pseudomonadati</taxon>
        <taxon>Pseudomonadota</taxon>
        <taxon>Alphaproteobacteria</taxon>
        <taxon>Sphingomonadales</taxon>
        <taxon>Sphingomonadaceae</taxon>
        <taxon>Sphingomonas</taxon>
    </lineage>
</organism>
<evidence type="ECO:0000256" key="1">
    <source>
        <dbReference type="SAM" id="Phobius"/>
    </source>
</evidence>
<gene>
    <name evidence="2" type="ORF">GVO57_01085</name>
</gene>
<dbReference type="InterPro" id="IPR022134">
    <property type="entry name" value="DUF3667"/>
</dbReference>
<feature type="transmembrane region" description="Helical" evidence="1">
    <location>
        <begin position="223"/>
        <end position="241"/>
    </location>
</feature>
<keyword evidence="1" id="KW-0812">Transmembrane</keyword>
<proteinExistence type="predicted"/>
<feature type="transmembrane region" description="Helical" evidence="1">
    <location>
        <begin position="277"/>
        <end position="294"/>
    </location>
</feature>
<feature type="transmembrane region" description="Helical" evidence="1">
    <location>
        <begin position="314"/>
        <end position="336"/>
    </location>
</feature>
<dbReference type="Proteomes" id="UP000464468">
    <property type="component" value="Chromosome"/>
</dbReference>
<keyword evidence="1" id="KW-1133">Transmembrane helix</keyword>
<protein>
    <submittedName>
        <fullName evidence="2">DUF3667 domain-containing protein</fullName>
    </submittedName>
</protein>
<sequence length="337" mass="35602">MATMTTAVGMTTGAAGDAGQAASPHGVCANCGTVLAGAYCHGCGQAAHVHRSLAAIWHDLAHGVLHFEGRIWSTLPLLAWHPGALTRRYIAGERVRFVSPMALFLFSVFLLFAVFGALGMELNVIGGDRTATASAAAATSRDGLAAARHDLDARIAAARARGGDTAALEQERAMLSMASGIVEPGGNGLQISTGLAAIDARLKKASANPGLLLYKIQSSAYKLSWALIPISTPLLWLLFAWRREYRLYDHAVFVTYSLAFMSLLAVVLAVLGSLPVLETAVVTAATLVPPVHMYRQMRGAYGLSRRNALLRTGLLLILALFALTMFAFFLVALGALG</sequence>